<dbReference type="PANTHER" id="PTHR33055:SF13">
    <property type="entry name" value="TRANSPOSASE"/>
    <property type="match status" value="1"/>
</dbReference>
<evidence type="ECO:0000313" key="5">
    <source>
        <dbReference type="Proteomes" id="UP000512286"/>
    </source>
</evidence>
<evidence type="ECO:0000259" key="1">
    <source>
        <dbReference type="Pfam" id="PF01548"/>
    </source>
</evidence>
<dbReference type="Pfam" id="PF02371">
    <property type="entry name" value="Transposase_20"/>
    <property type="match status" value="1"/>
</dbReference>
<dbReference type="GO" id="GO:0004803">
    <property type="term" value="F:transposase activity"/>
    <property type="evidence" value="ECO:0007669"/>
    <property type="project" value="InterPro"/>
</dbReference>
<sequence>MNNFINDYVVGVDVSSTSSVITILKPDGEAYGKTFSITNDLIGFNKLISILNDINSKHSKKAKIFMESTGMYHLLLHNYFTNNNFECFIINPISTKNFAKQSIRKVKNDKIDSLRIAQLAQSPTFSIQNTFNENFFLLKKLCREYDSIIDHRSHFKKKLNSLLNLVFPKFDKVFSDTFSPIPLAILSKYPTYNDFLATPKSDVIKLMKSTINHSNEWAEKKYNLVLNIALEAKSLKIPTSYLGSEVCCFINIIESFSKTSDILKEQIYLLHKKMPNLEQNLKLLCTHPEVGFMSAVTLLAEIGDINNYKSAKKIVAFLGVDTSVSQSGNYNSTHNKLTKRGSRLARKTLYNLAIGSIKTRRNGAPANPILLAYYKRLTKSKPKKIAICAIMHKLINHFFAILRDQQPFELRLPEIHEKNYLSKQLTLTAI</sequence>
<feature type="domain" description="Transposase IS110-like N-terminal" evidence="1">
    <location>
        <begin position="10"/>
        <end position="168"/>
    </location>
</feature>
<feature type="domain" description="Transposase IS116/IS110/IS902 C-terminal" evidence="2">
    <location>
        <begin position="282"/>
        <end position="358"/>
    </location>
</feature>
<dbReference type="NCBIfam" id="NF033542">
    <property type="entry name" value="transpos_IS110"/>
    <property type="match status" value="1"/>
</dbReference>
<dbReference type="KEGG" id="cint:HZF06_05865"/>
<dbReference type="EMBL" id="CP059378">
    <property type="protein sequence ID" value="QLY81114.1"/>
    <property type="molecule type" value="Genomic_DNA"/>
</dbReference>
<organism evidence="4 5">
    <name type="scientific">Clostridium intestinale</name>
    <dbReference type="NCBI Taxonomy" id="36845"/>
    <lineage>
        <taxon>Bacteria</taxon>
        <taxon>Bacillati</taxon>
        <taxon>Bacillota</taxon>
        <taxon>Clostridia</taxon>
        <taxon>Eubacteriales</taxon>
        <taxon>Clostridiaceae</taxon>
        <taxon>Clostridium</taxon>
    </lineage>
</organism>
<dbReference type="KEGG" id="cint:HZF06_07035"/>
<dbReference type="RefSeq" id="WP_021802740.1">
    <property type="nucleotide sequence ID" value="NZ_CP059378.1"/>
</dbReference>
<name>A0A7D6VSY7_9CLOT</name>
<protein>
    <submittedName>
        <fullName evidence="4">IS110 family transposase</fullName>
    </submittedName>
</protein>
<evidence type="ECO:0000259" key="2">
    <source>
        <dbReference type="Pfam" id="PF02371"/>
    </source>
</evidence>
<dbReference type="InterPro" id="IPR047650">
    <property type="entry name" value="Transpos_IS110"/>
</dbReference>
<evidence type="ECO:0000313" key="3">
    <source>
        <dbReference type="EMBL" id="QLY81114.1"/>
    </source>
</evidence>
<dbReference type="GO" id="GO:0003677">
    <property type="term" value="F:DNA binding"/>
    <property type="evidence" value="ECO:0007669"/>
    <property type="project" value="InterPro"/>
</dbReference>
<reference evidence="4 5" key="1">
    <citation type="submission" date="2020-07" db="EMBL/GenBank/DDBJ databases">
        <title>Electron transfer.</title>
        <authorList>
            <person name="Huang L."/>
            <person name="Liu X."/>
            <person name="Zhou S."/>
        </authorList>
    </citation>
    <scope>NUCLEOTIDE SEQUENCE [LARGE SCALE GENOMIC DNA]</scope>
    <source>
        <strain evidence="4 5">Lx1</strain>
    </source>
</reference>
<dbReference type="GO" id="GO:0006313">
    <property type="term" value="P:DNA transposition"/>
    <property type="evidence" value="ECO:0007669"/>
    <property type="project" value="InterPro"/>
</dbReference>
<dbReference type="Pfam" id="PF01548">
    <property type="entry name" value="DEDD_Tnp_IS110"/>
    <property type="match status" value="1"/>
</dbReference>
<dbReference type="InterPro" id="IPR003346">
    <property type="entry name" value="Transposase_20"/>
</dbReference>
<proteinExistence type="predicted"/>
<dbReference type="EMBL" id="CP059378">
    <property type="protein sequence ID" value="QLY81329.1"/>
    <property type="molecule type" value="Genomic_DNA"/>
</dbReference>
<dbReference type="Proteomes" id="UP000512286">
    <property type="component" value="Chromosome"/>
</dbReference>
<evidence type="ECO:0000313" key="4">
    <source>
        <dbReference type="EMBL" id="QLY81329.1"/>
    </source>
</evidence>
<dbReference type="InterPro" id="IPR002525">
    <property type="entry name" value="Transp_IS110-like_N"/>
</dbReference>
<dbReference type="AlphaFoldDB" id="A0A7D6VSY7"/>
<gene>
    <name evidence="3" type="ORF">HZF06_05865</name>
    <name evidence="4" type="ORF">HZF06_07035</name>
</gene>
<accession>A0A7D6VSY7</accession>
<dbReference type="PANTHER" id="PTHR33055">
    <property type="entry name" value="TRANSPOSASE FOR INSERTION SEQUENCE ELEMENT IS1111A"/>
    <property type="match status" value="1"/>
</dbReference>